<feature type="region of interest" description="Disordered" evidence="6">
    <location>
        <begin position="127"/>
        <end position="158"/>
    </location>
</feature>
<comment type="function">
    <text evidence="1">Plays a role in synthesis, processing and/or stability of 23S rRNA.</text>
</comment>
<evidence type="ECO:0000256" key="6">
    <source>
        <dbReference type="SAM" id="MobiDB-lite"/>
    </source>
</evidence>
<dbReference type="Pfam" id="PF02620">
    <property type="entry name" value="YceD"/>
    <property type="match status" value="1"/>
</dbReference>
<comment type="similarity">
    <text evidence="2">Belongs to the DUF177 domain family.</text>
</comment>
<evidence type="ECO:0000256" key="1">
    <source>
        <dbReference type="ARBA" id="ARBA00002868"/>
    </source>
</evidence>
<organism evidence="7 8">
    <name type="scientific">Dokdonella immobilis</name>
    <dbReference type="NCBI Taxonomy" id="578942"/>
    <lineage>
        <taxon>Bacteria</taxon>
        <taxon>Pseudomonadati</taxon>
        <taxon>Pseudomonadota</taxon>
        <taxon>Gammaproteobacteria</taxon>
        <taxon>Lysobacterales</taxon>
        <taxon>Rhodanobacteraceae</taxon>
        <taxon>Dokdonella</taxon>
    </lineage>
</organism>
<evidence type="ECO:0000313" key="8">
    <source>
        <dbReference type="Proteomes" id="UP000198575"/>
    </source>
</evidence>
<proteinExistence type="inferred from homology"/>
<evidence type="ECO:0000256" key="2">
    <source>
        <dbReference type="ARBA" id="ARBA00010740"/>
    </source>
</evidence>
<evidence type="ECO:0000256" key="4">
    <source>
        <dbReference type="ARBA" id="ARBA00022517"/>
    </source>
</evidence>
<dbReference type="AlphaFoldDB" id="A0A1I4VVK3"/>
<dbReference type="RefSeq" id="WP_245778775.1">
    <property type="nucleotide sequence ID" value="NZ_FOVF01000003.1"/>
</dbReference>
<dbReference type="PANTHER" id="PTHR38099:SF1">
    <property type="entry name" value="LARGE RIBOSOMAL RNA SUBUNIT ACCUMULATION PROTEIN YCED"/>
    <property type="match status" value="1"/>
</dbReference>
<dbReference type="GO" id="GO:0042254">
    <property type="term" value="P:ribosome biogenesis"/>
    <property type="evidence" value="ECO:0007669"/>
    <property type="project" value="UniProtKB-KW"/>
</dbReference>
<protein>
    <recommendedName>
        <fullName evidence="3">Large ribosomal RNA subunit accumulation protein YceD</fullName>
    </recommendedName>
    <alternativeName>
        <fullName evidence="5">23S rRNA accumulation protein YceD</fullName>
    </alternativeName>
</protein>
<dbReference type="InterPro" id="IPR039255">
    <property type="entry name" value="YceD_bac"/>
</dbReference>
<sequence length="158" mass="17315">MVQGGRVFEGTVPLRQLERLRDLLASAEGDAVYRVEFGIDEFDVEFVDIRVDTGLPLVCQRTMNVFVQPCSISQRLGLLRDEREENALPEGYEPLLVTDGQLHIKDVLEDELILALPLVPLSPGAPLEQVPVTAGSAPEDGQSPNPFAALGQLKSSRH</sequence>
<dbReference type="GO" id="GO:0005829">
    <property type="term" value="C:cytosol"/>
    <property type="evidence" value="ECO:0007669"/>
    <property type="project" value="TreeGrafter"/>
</dbReference>
<reference evidence="7 8" key="1">
    <citation type="submission" date="2016-10" db="EMBL/GenBank/DDBJ databases">
        <authorList>
            <person name="de Groot N.N."/>
        </authorList>
    </citation>
    <scope>NUCLEOTIDE SEQUENCE [LARGE SCALE GENOMIC DNA]</scope>
    <source>
        <strain evidence="7 8">CGMCC 1.7659</strain>
    </source>
</reference>
<dbReference type="STRING" id="578942.SAMN05216289_10395"/>
<gene>
    <name evidence="7" type="ORF">SAMN05216289_10395</name>
</gene>
<dbReference type="InterPro" id="IPR003772">
    <property type="entry name" value="YceD"/>
</dbReference>
<keyword evidence="8" id="KW-1185">Reference proteome</keyword>
<name>A0A1I4VVK3_9GAMM</name>
<dbReference type="PANTHER" id="PTHR38099">
    <property type="entry name" value="LARGE RIBOSOMAL RNA SUBUNIT ACCUMULATION PROTEIN YCED"/>
    <property type="match status" value="1"/>
</dbReference>
<dbReference type="Proteomes" id="UP000198575">
    <property type="component" value="Unassembled WGS sequence"/>
</dbReference>
<dbReference type="EMBL" id="FOVF01000003">
    <property type="protein sequence ID" value="SFN05245.1"/>
    <property type="molecule type" value="Genomic_DNA"/>
</dbReference>
<evidence type="ECO:0000256" key="3">
    <source>
        <dbReference type="ARBA" id="ARBA00015716"/>
    </source>
</evidence>
<keyword evidence="4" id="KW-0690">Ribosome biogenesis</keyword>
<evidence type="ECO:0000256" key="5">
    <source>
        <dbReference type="ARBA" id="ARBA00031841"/>
    </source>
</evidence>
<accession>A0A1I4VVK3</accession>
<evidence type="ECO:0000313" key="7">
    <source>
        <dbReference type="EMBL" id="SFN05245.1"/>
    </source>
</evidence>